<dbReference type="PANTHER" id="PTHR46033">
    <property type="entry name" value="PROTEIN MAIN-LIKE 2"/>
    <property type="match status" value="1"/>
</dbReference>
<name>U5D8R6_AMBTC</name>
<dbReference type="HOGENOM" id="CLU_835088_0_0_1"/>
<accession>U5D8R6</accession>
<organism evidence="2 3">
    <name type="scientific">Amborella trichopoda</name>
    <dbReference type="NCBI Taxonomy" id="13333"/>
    <lineage>
        <taxon>Eukaryota</taxon>
        <taxon>Viridiplantae</taxon>
        <taxon>Streptophyta</taxon>
        <taxon>Embryophyta</taxon>
        <taxon>Tracheophyta</taxon>
        <taxon>Spermatophyta</taxon>
        <taxon>Magnoliopsida</taxon>
        <taxon>Amborellales</taxon>
        <taxon>Amborellaceae</taxon>
        <taxon>Amborella</taxon>
    </lineage>
</organism>
<evidence type="ECO:0000259" key="1">
    <source>
        <dbReference type="Pfam" id="PF10536"/>
    </source>
</evidence>
<feature type="domain" description="Aminotransferase-like plant mobile" evidence="1">
    <location>
        <begin position="1"/>
        <end position="192"/>
    </location>
</feature>
<dbReference type="Gramene" id="ERN18874">
    <property type="protein sequence ID" value="ERN18874"/>
    <property type="gene ID" value="AMTR_s00067p00147700"/>
</dbReference>
<gene>
    <name evidence="2" type="ORF">AMTR_s00067p00147700</name>
</gene>
<dbReference type="EMBL" id="KI392078">
    <property type="protein sequence ID" value="ERN18874.1"/>
    <property type="molecule type" value="Genomic_DNA"/>
</dbReference>
<dbReference type="Proteomes" id="UP000017836">
    <property type="component" value="Unassembled WGS sequence"/>
</dbReference>
<dbReference type="GO" id="GO:0010073">
    <property type="term" value="P:meristem maintenance"/>
    <property type="evidence" value="ECO:0007669"/>
    <property type="project" value="InterPro"/>
</dbReference>
<evidence type="ECO:0000313" key="2">
    <source>
        <dbReference type="EMBL" id="ERN18874.1"/>
    </source>
</evidence>
<sequence>MIFADSSQGSTLTSYLQLFQDLDEAGEYAWGAAALAFLCRSLSNVADGESHFSGSATLLQYWIYKHFPALGTKPKTIAIEMLRTFKWKKQPSCKGPLTMFDDISIDMVNWQPHEDYTPVDTLSKEKALCRSYFISFHITKYYMPDRVLRQFGKMQAIPVGPPKWERREKVNLHPASWIDELASKISDWLANTYKSGIQLPRQTTSPTLHRIEPTKTSLESCTLRHPQYSRPAVKILETCALVFSKLGMGISFCVKASPALYHVSLTIVSTTQAGFQCILELPYWMHSGIVCIIDPKFRAGHSGIKLLGQTTNPTLHCIVPTKSSLESIALRHS</sequence>
<reference evidence="3" key="1">
    <citation type="journal article" date="2013" name="Science">
        <title>The Amborella genome and the evolution of flowering plants.</title>
        <authorList>
            <consortium name="Amborella Genome Project"/>
        </authorList>
    </citation>
    <scope>NUCLEOTIDE SEQUENCE [LARGE SCALE GENOMIC DNA]</scope>
</reference>
<dbReference type="eggNOG" id="ENOG502QW7G">
    <property type="taxonomic scope" value="Eukaryota"/>
</dbReference>
<keyword evidence="3" id="KW-1185">Reference proteome</keyword>
<dbReference type="InterPro" id="IPR044824">
    <property type="entry name" value="MAIN-like"/>
</dbReference>
<dbReference type="InterPro" id="IPR019557">
    <property type="entry name" value="AminoTfrase-like_pln_mobile"/>
</dbReference>
<proteinExistence type="predicted"/>
<dbReference type="Pfam" id="PF10536">
    <property type="entry name" value="PMD"/>
    <property type="match status" value="1"/>
</dbReference>
<evidence type="ECO:0000313" key="3">
    <source>
        <dbReference type="Proteomes" id="UP000017836"/>
    </source>
</evidence>
<dbReference type="PANTHER" id="PTHR46033:SF1">
    <property type="entry name" value="PROTEIN MAIN-LIKE 2"/>
    <property type="match status" value="1"/>
</dbReference>
<protein>
    <recommendedName>
        <fullName evidence="1">Aminotransferase-like plant mobile domain-containing protein</fullName>
    </recommendedName>
</protein>
<dbReference type="AlphaFoldDB" id="U5D8R6"/>